<reference evidence="1 2" key="1">
    <citation type="submission" date="2017-09" db="EMBL/GenBank/DDBJ databases">
        <title>Large-scale bioinformatics analysis of Bacillus genomes uncovers conserved roles of natural products in bacterial physiology.</title>
        <authorList>
            <consortium name="Agbiome Team Llc"/>
            <person name="Bleich R.M."/>
            <person name="Grubbs K.J."/>
            <person name="Santa Maria K.C."/>
            <person name="Allen S.E."/>
            <person name="Farag S."/>
            <person name="Shank E.A."/>
            <person name="Bowers A."/>
        </authorList>
    </citation>
    <scope>NUCLEOTIDE SEQUENCE [LARGE SCALE GENOMIC DNA]</scope>
    <source>
        <strain evidence="1 2">AFS049141</strain>
    </source>
</reference>
<comment type="caution">
    <text evidence="1">The sequence shown here is derived from an EMBL/GenBank/DDBJ whole genome shotgun (WGS) entry which is preliminary data.</text>
</comment>
<dbReference type="SUPFAM" id="SSF48452">
    <property type="entry name" value="TPR-like"/>
    <property type="match status" value="1"/>
</dbReference>
<proteinExistence type="predicted"/>
<evidence type="ECO:0000313" key="2">
    <source>
        <dbReference type="Proteomes" id="UP000223834"/>
    </source>
</evidence>
<accession>A0A9X7CET8</accession>
<dbReference type="EMBL" id="NUIQ01000044">
    <property type="protein sequence ID" value="PGO80080.1"/>
    <property type="molecule type" value="Genomic_DNA"/>
</dbReference>
<evidence type="ECO:0000313" key="1">
    <source>
        <dbReference type="EMBL" id="PGO80080.1"/>
    </source>
</evidence>
<dbReference type="SMART" id="SM00028">
    <property type="entry name" value="TPR"/>
    <property type="match status" value="2"/>
</dbReference>
<protein>
    <recommendedName>
        <fullName evidence="3">Tetratricopeptide repeat protein</fullName>
    </recommendedName>
</protein>
<dbReference type="RefSeq" id="WP_098770710.1">
    <property type="nucleotide sequence ID" value="NZ_NUIQ01000044.1"/>
</dbReference>
<dbReference type="InterPro" id="IPR011990">
    <property type="entry name" value="TPR-like_helical_dom_sf"/>
</dbReference>
<dbReference type="Gene3D" id="1.25.40.10">
    <property type="entry name" value="Tetratricopeptide repeat domain"/>
    <property type="match status" value="1"/>
</dbReference>
<name>A0A9X7CET8_BACCE</name>
<organism evidence="1 2">
    <name type="scientific">Bacillus cereus</name>
    <dbReference type="NCBI Taxonomy" id="1396"/>
    <lineage>
        <taxon>Bacteria</taxon>
        <taxon>Bacillati</taxon>
        <taxon>Bacillota</taxon>
        <taxon>Bacilli</taxon>
        <taxon>Bacillales</taxon>
        <taxon>Bacillaceae</taxon>
        <taxon>Bacillus</taxon>
        <taxon>Bacillus cereus group</taxon>
    </lineage>
</organism>
<dbReference type="Pfam" id="PF18801">
    <property type="entry name" value="RapH_N"/>
    <property type="match status" value="1"/>
</dbReference>
<dbReference type="AlphaFoldDB" id="A0A9X7CET8"/>
<evidence type="ECO:0008006" key="3">
    <source>
        <dbReference type="Google" id="ProtNLM"/>
    </source>
</evidence>
<dbReference type="Proteomes" id="UP000223834">
    <property type="component" value="Unassembled WGS sequence"/>
</dbReference>
<sequence>MNVQDIGCLNTQLTEMLNDWYLEIRNRNIENAEHLKNKINNSYHILEDDDNLFFYYSLLEFRYNYLLNNLTVSKNSFDHIDSLIIPENDFLTYYYHFFKAIHSNAIGKYNLANEHYIIAEGLLNHIPDELEQAEFYYNLATFYYHHYQAFLAIKYGMLAKEIFSKHDNYELKIAYCDNLAGLSFTHLKEWQLAEESLFSAMNVFKKQSNQKAILVSHHNLGLMYANQNQSSLAIQYLSEVSTKNPTHYKAIFVEAREHYKLKNTDIVSELTNKGLNICKDLQNNEYLHHFYILQAFNNNISTTELENLILAGITYFEKEDLFEYTQEYTEKLAHKFYQEDNHLKASKYFYLASKSKEKILEKEALK</sequence>
<dbReference type="InterPro" id="IPR019734">
    <property type="entry name" value="TPR_rpt"/>
</dbReference>
<gene>
    <name evidence="1" type="ORF">CN980_04240</name>
</gene>